<name>A0A0E9U1A5_ANGAN</name>
<protein>
    <submittedName>
        <fullName evidence="1">Uncharacterized protein</fullName>
    </submittedName>
</protein>
<sequence>MMWQGLPKHIAYEESSVCHPPCLVLRLLSPVK</sequence>
<reference evidence="1" key="2">
    <citation type="journal article" date="2015" name="Fish Shellfish Immunol.">
        <title>Early steps in the European eel (Anguilla anguilla)-Vibrio vulnificus interaction in the gills: Role of the RtxA13 toxin.</title>
        <authorList>
            <person name="Callol A."/>
            <person name="Pajuelo D."/>
            <person name="Ebbesson L."/>
            <person name="Teles M."/>
            <person name="MacKenzie S."/>
            <person name="Amaro C."/>
        </authorList>
    </citation>
    <scope>NUCLEOTIDE SEQUENCE</scope>
</reference>
<organism evidence="1">
    <name type="scientific">Anguilla anguilla</name>
    <name type="common">European freshwater eel</name>
    <name type="synonym">Muraena anguilla</name>
    <dbReference type="NCBI Taxonomy" id="7936"/>
    <lineage>
        <taxon>Eukaryota</taxon>
        <taxon>Metazoa</taxon>
        <taxon>Chordata</taxon>
        <taxon>Craniata</taxon>
        <taxon>Vertebrata</taxon>
        <taxon>Euteleostomi</taxon>
        <taxon>Actinopterygii</taxon>
        <taxon>Neopterygii</taxon>
        <taxon>Teleostei</taxon>
        <taxon>Anguilliformes</taxon>
        <taxon>Anguillidae</taxon>
        <taxon>Anguilla</taxon>
    </lineage>
</organism>
<reference evidence="1" key="1">
    <citation type="submission" date="2014-11" db="EMBL/GenBank/DDBJ databases">
        <authorList>
            <person name="Amaro Gonzalez C."/>
        </authorList>
    </citation>
    <scope>NUCLEOTIDE SEQUENCE</scope>
</reference>
<proteinExistence type="predicted"/>
<dbReference type="EMBL" id="GBXM01049844">
    <property type="protein sequence ID" value="JAH58733.1"/>
    <property type="molecule type" value="Transcribed_RNA"/>
</dbReference>
<accession>A0A0E9U1A5</accession>
<dbReference type="AlphaFoldDB" id="A0A0E9U1A5"/>
<evidence type="ECO:0000313" key="1">
    <source>
        <dbReference type="EMBL" id="JAH58733.1"/>
    </source>
</evidence>